<proteinExistence type="predicted"/>
<name>A0A0E9NQF0_SAICN</name>
<keyword evidence="2" id="KW-1133">Transmembrane helix</keyword>
<dbReference type="PANTHER" id="PTHR11037">
    <property type="entry name" value="TRANSCRIPTION FACTOR CP2"/>
    <property type="match status" value="1"/>
</dbReference>
<dbReference type="InterPro" id="IPR007604">
    <property type="entry name" value="CP2"/>
</dbReference>
<dbReference type="PROSITE" id="PS51968">
    <property type="entry name" value="GRH_CP2_DB"/>
    <property type="match status" value="1"/>
</dbReference>
<sequence>MRGNEASQSCRPVEAAYISQHHEFSCFERAIASCIHSKKHSQYPVTDSRLPLFAVLDPDNQYLAVPESRGLHRRTRSGLAPELMEDFRRTFPGLRLDNMHNGTGNAQGNLGEPFQPVYALQNSVLNQTRSLEGHDMDTTPRATLHQSTDQHSFGLESTLFEHQPQNFSSLSSMSFLTPGSGSHVNPYSTGSHYGSYMPQQTQQHYSAQHRADPGPMFAIRSPQSVLPTAGYHHNQPSPQSQFQHQYPSMDRPQQESIFTHPQMLLKRSPEETAMSSPEADHSGGSGCMSPSAFQHIPAPVEEVSPLRSLPGVFPTEAFGDGGIYMGRRESFRFETILRASTSMTKHPDEIPVTYLNKGHIYTFSIRDTTPVSGRILTYRSYARISFDEPAQRKRAAYAWRVWRDGRGGDNDKEAEKMKAVICEGLLPKHGKGGRTIGFELEEDSVNFDGFAFRWSTSRPEQQIDVDVKFNFLSTDFSHSKGVKGCTVRFCVKTEVLADHALPIPPGMPTCEVVFCKVKLFRDKGAERKLVNDTRHIEKVIAKLREKVRPVSAAVEKGKKKGHGRSHSFSVATGEDDTAHKAGRKSGHKRDWSRCTQASMFEDEVKMEGDSEEAVAKRLDKAMELEAMFSSQKPISLLYLRGDPEDDPDMFPVHVDKHAGEMDVDHVGEPMRPRDAPRNLSFASITTSGTSVASPALSHHSLGSRGSVPEIMVKSESPLKRQASIAEATMWNDPVASQFGIVQAIVVPSSRAEVPLGPSAGPSPAPFSPTAARFAQQIQQLDVGSGGMEQVPNEKVIDEIVRLVRVLKDRGFDCSHFLRQLQEIDGTGRNGFLEWCSLLRVFTYGTFIWVFVAFFGIEALSLKLRISVIVIFSRELTVPQESPPGFPDQKYMASVPQLESTVTMSAPGTRRPAQERYMRRVLKVCPQNLSMRRLQLATHSITGGKKHSGQSSHIRSFCDFQVLAVFCVMFADYNLGRDGEKLDM</sequence>
<accession>A0A0E9NQF0</accession>
<evidence type="ECO:0000256" key="1">
    <source>
        <dbReference type="SAM" id="MobiDB-lite"/>
    </source>
</evidence>
<dbReference type="InterPro" id="IPR040167">
    <property type="entry name" value="TF_CP2-like"/>
</dbReference>
<dbReference type="GO" id="GO:0005634">
    <property type="term" value="C:nucleus"/>
    <property type="evidence" value="ECO:0007669"/>
    <property type="project" value="TreeGrafter"/>
</dbReference>
<dbReference type="GO" id="GO:0001228">
    <property type="term" value="F:DNA-binding transcription activator activity, RNA polymerase II-specific"/>
    <property type="evidence" value="ECO:0007669"/>
    <property type="project" value="TreeGrafter"/>
</dbReference>
<feature type="domain" description="Grh/CP2 DB" evidence="3">
    <location>
        <begin position="329"/>
        <end position="585"/>
    </location>
</feature>
<feature type="transmembrane region" description="Helical" evidence="2">
    <location>
        <begin position="837"/>
        <end position="856"/>
    </location>
</feature>
<evidence type="ECO:0000259" key="3">
    <source>
        <dbReference type="PROSITE" id="PS51968"/>
    </source>
</evidence>
<evidence type="ECO:0000313" key="5">
    <source>
        <dbReference type="Proteomes" id="UP000033140"/>
    </source>
</evidence>
<reference evidence="4 5" key="1">
    <citation type="journal article" date="2011" name="J. Gen. Appl. Microbiol.">
        <title>Draft genome sequencing of the enigmatic yeast Saitoella complicata.</title>
        <authorList>
            <person name="Nishida H."/>
            <person name="Hamamoto M."/>
            <person name="Sugiyama J."/>
        </authorList>
    </citation>
    <scope>NUCLEOTIDE SEQUENCE [LARGE SCALE GENOMIC DNA]</scope>
    <source>
        <strain evidence="4 5">NRRL Y-17804</strain>
    </source>
</reference>
<dbReference type="Proteomes" id="UP000033140">
    <property type="component" value="Unassembled WGS sequence"/>
</dbReference>
<gene>
    <name evidence="4" type="ORF">G7K_6160-t1</name>
</gene>
<feature type="region of interest" description="Disordered" evidence="1">
    <location>
        <begin position="226"/>
        <end position="246"/>
    </location>
</feature>
<dbReference type="Pfam" id="PF04516">
    <property type="entry name" value="CP2"/>
    <property type="match status" value="1"/>
</dbReference>
<reference evidence="4 5" key="2">
    <citation type="journal article" date="2014" name="J. Gen. Appl. Microbiol.">
        <title>The early diverging ascomycetous budding yeast Saitoella complicata has three histone deacetylases belonging to the Clr6, Hos2, and Rpd3 lineages.</title>
        <authorList>
            <person name="Nishida H."/>
            <person name="Matsumoto T."/>
            <person name="Kondo S."/>
            <person name="Hamamoto M."/>
            <person name="Yoshikawa H."/>
        </authorList>
    </citation>
    <scope>NUCLEOTIDE SEQUENCE [LARGE SCALE GENOMIC DNA]</scope>
    <source>
        <strain evidence="4 5">NRRL Y-17804</strain>
    </source>
</reference>
<reference evidence="4 5" key="3">
    <citation type="journal article" date="2015" name="Genome Announc.">
        <title>Draft Genome Sequence of the Archiascomycetous Yeast Saitoella complicata.</title>
        <authorList>
            <person name="Yamauchi K."/>
            <person name="Kondo S."/>
            <person name="Hamamoto M."/>
            <person name="Takahashi Y."/>
            <person name="Ogura Y."/>
            <person name="Hayashi T."/>
            <person name="Nishida H."/>
        </authorList>
    </citation>
    <scope>NUCLEOTIDE SEQUENCE [LARGE SCALE GENOMIC DNA]</scope>
    <source>
        <strain evidence="4 5">NRRL Y-17804</strain>
    </source>
</reference>
<dbReference type="GO" id="GO:0000978">
    <property type="term" value="F:RNA polymerase II cis-regulatory region sequence-specific DNA binding"/>
    <property type="evidence" value="ECO:0007669"/>
    <property type="project" value="TreeGrafter"/>
</dbReference>
<protein>
    <recommendedName>
        <fullName evidence="3">Grh/CP2 DB domain-containing protein</fullName>
    </recommendedName>
</protein>
<comment type="caution">
    <text evidence="4">The sequence shown here is derived from an EMBL/GenBank/DDBJ whole genome shotgun (WGS) entry which is preliminary data.</text>
</comment>
<dbReference type="EMBL" id="BACD03000059">
    <property type="protein sequence ID" value="GAO52074.1"/>
    <property type="molecule type" value="Genomic_DNA"/>
</dbReference>
<keyword evidence="5" id="KW-1185">Reference proteome</keyword>
<dbReference type="STRING" id="698492.A0A0E9NQF0"/>
<keyword evidence="2" id="KW-0812">Transmembrane</keyword>
<evidence type="ECO:0000313" key="4">
    <source>
        <dbReference type="EMBL" id="GAO52074.1"/>
    </source>
</evidence>
<dbReference type="AlphaFoldDB" id="A0A0E9NQF0"/>
<dbReference type="PANTHER" id="PTHR11037:SF20">
    <property type="entry name" value="PROTEIN GRAINYHEAD"/>
    <property type="match status" value="1"/>
</dbReference>
<keyword evidence="2" id="KW-0472">Membrane</keyword>
<feature type="region of interest" description="Disordered" evidence="1">
    <location>
        <begin position="268"/>
        <end position="288"/>
    </location>
</feature>
<evidence type="ECO:0000256" key="2">
    <source>
        <dbReference type="SAM" id="Phobius"/>
    </source>
</evidence>
<feature type="compositionally biased region" description="Polar residues" evidence="1">
    <location>
        <begin position="234"/>
        <end position="246"/>
    </location>
</feature>
<feature type="region of interest" description="Disordered" evidence="1">
    <location>
        <begin position="551"/>
        <end position="594"/>
    </location>
</feature>
<organism evidence="4 5">
    <name type="scientific">Saitoella complicata (strain BCRC 22490 / CBS 7301 / JCM 7358 / NBRC 10748 / NRRL Y-17804)</name>
    <dbReference type="NCBI Taxonomy" id="698492"/>
    <lineage>
        <taxon>Eukaryota</taxon>
        <taxon>Fungi</taxon>
        <taxon>Dikarya</taxon>
        <taxon>Ascomycota</taxon>
        <taxon>Taphrinomycotina</taxon>
        <taxon>Taphrinomycotina incertae sedis</taxon>
        <taxon>Saitoella</taxon>
    </lineage>
</organism>